<dbReference type="GO" id="GO:0071897">
    <property type="term" value="P:DNA biosynthetic process"/>
    <property type="evidence" value="ECO:0007669"/>
    <property type="project" value="UniProtKB-ARBA"/>
</dbReference>
<dbReference type="Pfam" id="PF00078">
    <property type="entry name" value="RVT_1"/>
    <property type="match status" value="1"/>
</dbReference>
<dbReference type="AlphaFoldDB" id="A0A8J6HLW2"/>
<comment type="caution">
    <text evidence="3">The sequence shown here is derived from an EMBL/GenBank/DDBJ whole genome shotgun (WGS) entry which is preliminary data.</text>
</comment>
<protein>
    <recommendedName>
        <fullName evidence="2">Reverse transcriptase domain-containing protein</fullName>
    </recommendedName>
</protein>
<reference evidence="3" key="1">
    <citation type="journal article" date="2020" name="J Insects Food Feed">
        <title>The yellow mealworm (Tenebrio molitor) genome: a resource for the emerging insects as food and feed industry.</title>
        <authorList>
            <person name="Eriksson T."/>
            <person name="Andere A."/>
            <person name="Kelstrup H."/>
            <person name="Emery V."/>
            <person name="Picard C."/>
        </authorList>
    </citation>
    <scope>NUCLEOTIDE SEQUENCE</scope>
    <source>
        <strain evidence="3">Stoneville</strain>
        <tissue evidence="3">Whole head</tissue>
    </source>
</reference>
<evidence type="ECO:0000256" key="1">
    <source>
        <dbReference type="SAM" id="MobiDB-lite"/>
    </source>
</evidence>
<proteinExistence type="predicted"/>
<dbReference type="InterPro" id="IPR036397">
    <property type="entry name" value="RNaseH_sf"/>
</dbReference>
<sequence length="844" mass="97339">MKQAAKTSITRFKKEQRKTGGGPGPSESETPSDMDWAIHNVCPIDFEEDVSAFDSDYFKSNADTPGIYNLVGRMPKRDIVDIYREQNISKSTIYRTIKECEEGIPCVNLPKSGRPRVLNQLRQGRLIQAAKHKIGISQRKLARRFNVGKTTLFRTLSSDNIVFRKRRKAPKYTEAQLERIPRCCRTLRRVHFVNKLIVMDDEKYFTLSNSEMKGNDGFYTDNYQNVPDDVRFKNKKKFEDKILVWCAISEAGFISQPYIGVVRGEALNAERYIQRCLSKLRRFLNTHHADDEIMFWPDLATCHYSRITRDWYEANNINFVPKVDNPPNLPQARPIEEFWAILSRKIYNNGWEAQNEEQLRRRISRKIREIDAVVVQRMMQRHKKLTCQVQELPHVDGLKVFLCEKKFKKKFRAARQRSWEKFAENDLKQNSWDVVYRLAADTFQTADILSCSAKDDGTIILTPPPEQTMTYLITHLLDYLTTILRAIATYKTLRPYIHDLALIARDKRNLGGALQKLVKETEKRGLQLNQDRTKYVISSRKKTDHIGEINLLTEAAPRTVLSLMNGLFAAARFPEEWKRARLVLIPKAKSVDRTKLRPICLLDCLGKLYEHLIRTRSTIDATKEITTVDVANAFNSASWQRIVEALHHKDMPPWTIAIVQDYLRDRWVEDDDLSIRVSCGVPRGSVFGPTLWNLLYDGVLRIEVPLGTKLVAFADHLAVLTMGRTVEELVRTTDDALTRAERWMEENSLRLEPSKTEAVLLIVGRRPRPISFRLGNTIIKPQRELKYLGIVLDQRMNFSSHVLHATAKAEKLTAMLARLMPNLGGPSSTRRKLLAPVTTSVILY</sequence>
<feature type="domain" description="Reverse transcriptase" evidence="2">
    <location>
        <begin position="566"/>
        <end position="792"/>
    </location>
</feature>
<dbReference type="InterPro" id="IPR000477">
    <property type="entry name" value="RT_dom"/>
</dbReference>
<organism evidence="3 4">
    <name type="scientific">Tenebrio molitor</name>
    <name type="common">Yellow mealworm beetle</name>
    <dbReference type="NCBI Taxonomy" id="7067"/>
    <lineage>
        <taxon>Eukaryota</taxon>
        <taxon>Metazoa</taxon>
        <taxon>Ecdysozoa</taxon>
        <taxon>Arthropoda</taxon>
        <taxon>Hexapoda</taxon>
        <taxon>Insecta</taxon>
        <taxon>Pterygota</taxon>
        <taxon>Neoptera</taxon>
        <taxon>Endopterygota</taxon>
        <taxon>Coleoptera</taxon>
        <taxon>Polyphaga</taxon>
        <taxon>Cucujiformia</taxon>
        <taxon>Tenebrionidae</taxon>
        <taxon>Tenebrio</taxon>
    </lineage>
</organism>
<dbReference type="PROSITE" id="PS50878">
    <property type="entry name" value="RT_POL"/>
    <property type="match status" value="1"/>
</dbReference>
<gene>
    <name evidence="3" type="ORF">GEV33_005752</name>
</gene>
<feature type="compositionally biased region" description="Polar residues" evidence="1">
    <location>
        <begin position="1"/>
        <end position="10"/>
    </location>
</feature>
<evidence type="ECO:0000313" key="4">
    <source>
        <dbReference type="Proteomes" id="UP000719412"/>
    </source>
</evidence>
<dbReference type="EMBL" id="JABDTM020020421">
    <property type="protein sequence ID" value="KAH0817039.1"/>
    <property type="molecule type" value="Genomic_DNA"/>
</dbReference>
<dbReference type="CDD" id="cd01650">
    <property type="entry name" value="RT_nLTR_like"/>
    <property type="match status" value="1"/>
</dbReference>
<keyword evidence="4" id="KW-1185">Reference proteome</keyword>
<evidence type="ECO:0000313" key="3">
    <source>
        <dbReference type="EMBL" id="KAH0817039.1"/>
    </source>
</evidence>
<accession>A0A8J6HLW2</accession>
<dbReference type="GO" id="GO:0003676">
    <property type="term" value="F:nucleic acid binding"/>
    <property type="evidence" value="ECO:0007669"/>
    <property type="project" value="InterPro"/>
</dbReference>
<dbReference type="SUPFAM" id="SSF56672">
    <property type="entry name" value="DNA/RNA polymerases"/>
    <property type="match status" value="1"/>
</dbReference>
<dbReference type="Proteomes" id="UP000719412">
    <property type="component" value="Unassembled WGS sequence"/>
</dbReference>
<dbReference type="PANTHER" id="PTHR33332">
    <property type="entry name" value="REVERSE TRANSCRIPTASE DOMAIN-CONTAINING PROTEIN"/>
    <property type="match status" value="1"/>
</dbReference>
<reference evidence="3" key="2">
    <citation type="submission" date="2021-08" db="EMBL/GenBank/DDBJ databases">
        <authorList>
            <person name="Eriksson T."/>
        </authorList>
    </citation>
    <scope>NUCLEOTIDE SEQUENCE</scope>
    <source>
        <strain evidence="3">Stoneville</strain>
        <tissue evidence="3">Whole head</tissue>
    </source>
</reference>
<evidence type="ECO:0000259" key="2">
    <source>
        <dbReference type="PROSITE" id="PS50878"/>
    </source>
</evidence>
<feature type="region of interest" description="Disordered" evidence="1">
    <location>
        <begin position="1"/>
        <end position="34"/>
    </location>
</feature>
<name>A0A8J6HLW2_TENMO</name>
<dbReference type="InterPro" id="IPR043502">
    <property type="entry name" value="DNA/RNA_pol_sf"/>
</dbReference>
<dbReference type="Gene3D" id="3.30.420.10">
    <property type="entry name" value="Ribonuclease H-like superfamily/Ribonuclease H"/>
    <property type="match status" value="1"/>
</dbReference>